<evidence type="ECO:0000313" key="1">
    <source>
        <dbReference type="EMBL" id="TDL88132.1"/>
    </source>
</evidence>
<dbReference type="EMBL" id="SMZO01000016">
    <property type="protein sequence ID" value="TDL88132.1"/>
    <property type="molecule type" value="Genomic_DNA"/>
</dbReference>
<accession>A0A4R6AWI9</accession>
<evidence type="ECO:0000313" key="2">
    <source>
        <dbReference type="Proteomes" id="UP000294562"/>
    </source>
</evidence>
<dbReference type="RefSeq" id="WP_133342546.1">
    <property type="nucleotide sequence ID" value="NZ_SMZO01000016.1"/>
</dbReference>
<dbReference type="OrthoDB" id="324927at2"/>
<gene>
    <name evidence="1" type="ORF">E2L05_08790</name>
</gene>
<organism evidence="1 2">
    <name type="scientific">Meridianimarinicoccus aquatilis</name>
    <dbReference type="NCBI Taxonomy" id="2552766"/>
    <lineage>
        <taxon>Bacteria</taxon>
        <taxon>Pseudomonadati</taxon>
        <taxon>Pseudomonadota</taxon>
        <taxon>Alphaproteobacteria</taxon>
        <taxon>Rhodobacterales</taxon>
        <taxon>Paracoccaceae</taxon>
        <taxon>Meridianimarinicoccus</taxon>
    </lineage>
</organism>
<reference evidence="1 2" key="1">
    <citation type="submission" date="2019-03" db="EMBL/GenBank/DDBJ databases">
        <title>Rhodobacteraceae bacterium SM1902, a new member of the family Rhodobacteraceae isolated from Yantai.</title>
        <authorList>
            <person name="Sun Y."/>
        </authorList>
    </citation>
    <scope>NUCLEOTIDE SEQUENCE [LARGE SCALE GENOMIC DNA]</scope>
    <source>
        <strain evidence="1 2">SM1902</strain>
    </source>
</reference>
<dbReference type="AlphaFoldDB" id="A0A4R6AWI9"/>
<proteinExistence type="predicted"/>
<comment type="caution">
    <text evidence="1">The sequence shown here is derived from an EMBL/GenBank/DDBJ whole genome shotgun (WGS) entry which is preliminary data.</text>
</comment>
<keyword evidence="2" id="KW-1185">Reference proteome</keyword>
<name>A0A4R6AWI9_9RHOB</name>
<protein>
    <submittedName>
        <fullName evidence="1">Uncharacterized protein</fullName>
    </submittedName>
</protein>
<dbReference type="Proteomes" id="UP000294562">
    <property type="component" value="Unassembled WGS sequence"/>
</dbReference>
<sequence length="108" mass="12463">MIPLVFKGIIKYEMIPVEIRRPRSFGGYLTFADLSAWKRFAFLARWLRREWAFGRVFQDGWRKSREIRCIKLQITSVGRSIGLFSTMGVYRGDMVVEGAQGVITNVVG</sequence>